<feature type="transmembrane region" description="Helical" evidence="1">
    <location>
        <begin position="50"/>
        <end position="71"/>
    </location>
</feature>
<proteinExistence type="predicted"/>
<reference evidence="2 3" key="1">
    <citation type="journal article" date="2022" name="Front. Cell. Infect. Microbiol.">
        <title>The Genomes of Two Strains of Taenia crassiceps the Animal Model for the Study of Human Cysticercosis.</title>
        <authorList>
            <person name="Bobes R.J."/>
            <person name="Estrada K."/>
            <person name="Rios-Valencia D.G."/>
            <person name="Calderon-Gallegos A."/>
            <person name="de la Torre P."/>
            <person name="Carrero J.C."/>
            <person name="Sanchez-Flores A."/>
            <person name="Laclette J.P."/>
        </authorList>
    </citation>
    <scope>NUCLEOTIDE SEQUENCE [LARGE SCALE GENOMIC DNA]</scope>
    <source>
        <strain evidence="2">WFUcys</strain>
    </source>
</reference>
<keyword evidence="1" id="KW-0472">Membrane</keyword>
<dbReference type="Proteomes" id="UP001651158">
    <property type="component" value="Unassembled WGS sequence"/>
</dbReference>
<feature type="transmembrane region" description="Helical" evidence="1">
    <location>
        <begin position="164"/>
        <end position="183"/>
    </location>
</feature>
<protein>
    <submittedName>
        <fullName evidence="2">Uncharacterized protein</fullName>
    </submittedName>
</protein>
<dbReference type="EMBL" id="JAKROA010000001">
    <property type="protein sequence ID" value="KAL5111225.1"/>
    <property type="molecule type" value="Genomic_DNA"/>
</dbReference>
<evidence type="ECO:0000313" key="3">
    <source>
        <dbReference type="Proteomes" id="UP001651158"/>
    </source>
</evidence>
<organism evidence="2 3">
    <name type="scientific">Taenia crassiceps</name>
    <dbReference type="NCBI Taxonomy" id="6207"/>
    <lineage>
        <taxon>Eukaryota</taxon>
        <taxon>Metazoa</taxon>
        <taxon>Spiralia</taxon>
        <taxon>Lophotrochozoa</taxon>
        <taxon>Platyhelminthes</taxon>
        <taxon>Cestoda</taxon>
        <taxon>Eucestoda</taxon>
        <taxon>Cyclophyllidea</taxon>
        <taxon>Taeniidae</taxon>
        <taxon>Taenia</taxon>
    </lineage>
</organism>
<feature type="transmembrane region" description="Helical" evidence="1">
    <location>
        <begin position="195"/>
        <end position="214"/>
    </location>
</feature>
<keyword evidence="1" id="KW-0812">Transmembrane</keyword>
<evidence type="ECO:0000313" key="2">
    <source>
        <dbReference type="EMBL" id="KAL5111225.1"/>
    </source>
</evidence>
<accession>A0ABR4QNG8</accession>
<evidence type="ECO:0000256" key="1">
    <source>
        <dbReference type="SAM" id="Phobius"/>
    </source>
</evidence>
<sequence length="282" mass="31626">MWRGIKSGDIGIADSEGKFKSNKGRNIERSAVYFVLSPEWKAAVTEKEKVYLFVFALLYFTSLAVFTHSLMSDIIMVHSLQLKVFLNTETYTPILQKVNLKAEVTFTTGIWYKNAIISVKPQNNSRTYVGTYPLIYERLIEAYVVYYTCLEGHFRTSPALTTSILFLIAGSIVYTFAGPLVILSRSAFYRCATIGAILLAFFVMLNHAACNFLYDCLQRSQATQLSDSGTYAENIHGTTLFDIIPSMEEATTIKIATYLTILEFLPIAIMGSLAEKMLGRPV</sequence>
<keyword evidence="3" id="KW-1185">Reference proteome</keyword>
<gene>
    <name evidence="2" type="ORF">TcWFU_000697</name>
</gene>
<feature type="transmembrane region" description="Helical" evidence="1">
    <location>
        <begin position="255"/>
        <end position="274"/>
    </location>
</feature>
<name>A0ABR4QNG8_9CEST</name>
<keyword evidence="1" id="KW-1133">Transmembrane helix</keyword>
<comment type="caution">
    <text evidence="2">The sequence shown here is derived from an EMBL/GenBank/DDBJ whole genome shotgun (WGS) entry which is preliminary data.</text>
</comment>